<comment type="caution">
    <text evidence="1">The sequence shown here is derived from an EMBL/GenBank/DDBJ whole genome shotgun (WGS) entry which is preliminary data.</text>
</comment>
<reference evidence="1" key="1">
    <citation type="submission" date="2021-06" db="EMBL/GenBank/DDBJ databases">
        <authorList>
            <person name="Kallberg Y."/>
            <person name="Tangrot J."/>
            <person name="Rosling A."/>
        </authorList>
    </citation>
    <scope>NUCLEOTIDE SEQUENCE</scope>
    <source>
        <strain evidence="1">87-6 pot B 2015</strain>
    </source>
</reference>
<dbReference type="Proteomes" id="UP000789375">
    <property type="component" value="Unassembled WGS sequence"/>
</dbReference>
<sequence length="71" mass="7920">MINKKLQNVSLNGLVDAIFTSDQNTLTLCSTTLMNNDKQTQFASDEHKQNSSKTSDTILTLSFRTVLQVVK</sequence>
<organism evidence="1 2">
    <name type="scientific">Funneliformis mosseae</name>
    <name type="common">Endomycorrhizal fungus</name>
    <name type="synonym">Glomus mosseae</name>
    <dbReference type="NCBI Taxonomy" id="27381"/>
    <lineage>
        <taxon>Eukaryota</taxon>
        <taxon>Fungi</taxon>
        <taxon>Fungi incertae sedis</taxon>
        <taxon>Mucoromycota</taxon>
        <taxon>Glomeromycotina</taxon>
        <taxon>Glomeromycetes</taxon>
        <taxon>Glomerales</taxon>
        <taxon>Glomeraceae</taxon>
        <taxon>Funneliformis</taxon>
    </lineage>
</organism>
<proteinExistence type="predicted"/>
<dbReference type="EMBL" id="CAJVPP010008153">
    <property type="protein sequence ID" value="CAG8694799.1"/>
    <property type="molecule type" value="Genomic_DNA"/>
</dbReference>
<name>A0A9N9HMN8_FUNMO</name>
<evidence type="ECO:0000313" key="1">
    <source>
        <dbReference type="EMBL" id="CAG8694799.1"/>
    </source>
</evidence>
<dbReference type="AlphaFoldDB" id="A0A9N9HMN8"/>
<accession>A0A9N9HMN8</accession>
<gene>
    <name evidence="1" type="ORF">FMOSSE_LOCUS13526</name>
</gene>
<protein>
    <submittedName>
        <fullName evidence="1">15576_t:CDS:1</fullName>
    </submittedName>
</protein>
<feature type="non-terminal residue" evidence="1">
    <location>
        <position position="1"/>
    </location>
</feature>
<keyword evidence="2" id="KW-1185">Reference proteome</keyword>
<evidence type="ECO:0000313" key="2">
    <source>
        <dbReference type="Proteomes" id="UP000789375"/>
    </source>
</evidence>